<feature type="domain" description="Fructose-1-6-bisphosphatase class I N-terminal" evidence="11">
    <location>
        <begin position="20"/>
        <end position="192"/>
    </location>
</feature>
<reference evidence="13" key="1">
    <citation type="journal article" date="2015" name="Proc. Natl. Acad. Sci. U.S.A.">
        <title>Networks of energetic and metabolic interactions define dynamics in microbial communities.</title>
        <authorList>
            <person name="Embree M."/>
            <person name="Liu J.K."/>
            <person name="Al-Bassam M.M."/>
            <person name="Zengler K."/>
        </authorList>
    </citation>
    <scope>NUCLEOTIDE SEQUENCE</scope>
</reference>
<dbReference type="EC" id="3.1.3.11" evidence="5"/>
<evidence type="ECO:0000256" key="6">
    <source>
        <dbReference type="ARBA" id="ARBA00022490"/>
    </source>
</evidence>
<dbReference type="Gene3D" id="3.40.190.80">
    <property type="match status" value="1"/>
</dbReference>
<dbReference type="Gene3D" id="3.30.540.10">
    <property type="entry name" value="Fructose-1,6-Bisphosphatase, subunit A, domain 1"/>
    <property type="match status" value="1"/>
</dbReference>
<dbReference type="PIRSF" id="PIRSF000904">
    <property type="entry name" value="FBPtase_SBPase"/>
    <property type="match status" value="1"/>
</dbReference>
<dbReference type="GO" id="GO:0006002">
    <property type="term" value="P:fructose 6-phosphate metabolic process"/>
    <property type="evidence" value="ECO:0007669"/>
    <property type="project" value="TreeGrafter"/>
</dbReference>
<evidence type="ECO:0000313" key="13">
    <source>
        <dbReference type="EMBL" id="KUG16791.1"/>
    </source>
</evidence>
<evidence type="ECO:0000256" key="1">
    <source>
        <dbReference type="ARBA" id="ARBA00001273"/>
    </source>
</evidence>
<dbReference type="GO" id="GO:0042132">
    <property type="term" value="F:fructose 1,6-bisphosphate 1-phosphatase activity"/>
    <property type="evidence" value="ECO:0007669"/>
    <property type="project" value="UniProtKB-EC"/>
</dbReference>
<evidence type="ECO:0000256" key="4">
    <source>
        <dbReference type="ARBA" id="ARBA00010941"/>
    </source>
</evidence>
<accession>A0A0W8F7D8</accession>
<dbReference type="PANTHER" id="PTHR11556:SF35">
    <property type="entry name" value="SEDOHEPTULOSE-1,7-BISPHOSPHATASE, CHLOROPLASTIC"/>
    <property type="match status" value="1"/>
</dbReference>
<dbReference type="Pfam" id="PF00316">
    <property type="entry name" value="FBPase"/>
    <property type="match status" value="1"/>
</dbReference>
<sequence length="323" mass="36463">MQTAKRYRGESMVDGINNHTRFIVDLRRHMWMSGIEVELRRLIWQIAVVGKYISAKIHESNRKLAGFKNVYGEDQLALDRISDDILKNMLRNSGFVREYASEEQEDIITIGQGQEQYIVTADPVDGSSLVDTNLAIGTIIGIHRNSIFDCGKNSMVAALYITYGPLITMIYSAGKGVHEFVLDREGEYVLSEENIRLNERGSIFSPGGLRKDWTDSHHRYIDKLEADGYKLRYSGGFVPDINQVIIKRGGLFTYPALKKSPQGKLRLLFELQPMAFIVEQAGGMATDGKDDILSLKVNSVNQRSPIYIGSRTEVTMAREFLSQ</sequence>
<dbReference type="PANTHER" id="PTHR11556">
    <property type="entry name" value="FRUCTOSE-1,6-BISPHOSPHATASE-RELATED"/>
    <property type="match status" value="1"/>
</dbReference>
<dbReference type="InterPro" id="IPR000146">
    <property type="entry name" value="FBPase_class-1"/>
</dbReference>
<dbReference type="GO" id="GO:0046872">
    <property type="term" value="F:metal ion binding"/>
    <property type="evidence" value="ECO:0007669"/>
    <property type="project" value="UniProtKB-KW"/>
</dbReference>
<dbReference type="GO" id="GO:0006094">
    <property type="term" value="P:gluconeogenesis"/>
    <property type="evidence" value="ECO:0007669"/>
    <property type="project" value="TreeGrafter"/>
</dbReference>
<dbReference type="GO" id="GO:0005829">
    <property type="term" value="C:cytosol"/>
    <property type="evidence" value="ECO:0007669"/>
    <property type="project" value="TreeGrafter"/>
</dbReference>
<dbReference type="HAMAP" id="MF_01855">
    <property type="entry name" value="FBPase_class1"/>
    <property type="match status" value="1"/>
</dbReference>
<dbReference type="EMBL" id="LNQE01001480">
    <property type="protein sequence ID" value="KUG16791.1"/>
    <property type="molecule type" value="Genomic_DNA"/>
</dbReference>
<comment type="pathway">
    <text evidence="3">Carbohydrate biosynthesis; Calvin cycle.</text>
</comment>
<evidence type="ECO:0000256" key="8">
    <source>
        <dbReference type="ARBA" id="ARBA00022801"/>
    </source>
</evidence>
<dbReference type="InterPro" id="IPR020548">
    <property type="entry name" value="Fructose_bisphosphatase_AS"/>
</dbReference>
<keyword evidence="8 13" id="KW-0378">Hydrolase</keyword>
<evidence type="ECO:0000256" key="9">
    <source>
        <dbReference type="ARBA" id="ARBA00022842"/>
    </source>
</evidence>
<evidence type="ECO:0000256" key="7">
    <source>
        <dbReference type="ARBA" id="ARBA00022723"/>
    </source>
</evidence>
<dbReference type="GO" id="GO:0006000">
    <property type="term" value="P:fructose metabolic process"/>
    <property type="evidence" value="ECO:0007669"/>
    <property type="project" value="TreeGrafter"/>
</dbReference>
<dbReference type="GO" id="GO:0030388">
    <property type="term" value="P:fructose 1,6-bisphosphate metabolic process"/>
    <property type="evidence" value="ECO:0007669"/>
    <property type="project" value="TreeGrafter"/>
</dbReference>
<feature type="domain" description="Fructose-1-6-bisphosphatase class 1 C-terminal" evidence="12">
    <location>
        <begin position="198"/>
        <end position="320"/>
    </location>
</feature>
<comment type="similarity">
    <text evidence="4">Belongs to the FBPase class 1 family.</text>
</comment>
<dbReference type="InterPro" id="IPR023079">
    <property type="entry name" value="SBPase"/>
</dbReference>
<evidence type="ECO:0000259" key="11">
    <source>
        <dbReference type="Pfam" id="PF00316"/>
    </source>
</evidence>
<dbReference type="PIRSF" id="PIRSF500210">
    <property type="entry name" value="FBPtase"/>
    <property type="match status" value="1"/>
</dbReference>
<dbReference type="AlphaFoldDB" id="A0A0W8F7D8"/>
<evidence type="ECO:0000256" key="3">
    <source>
        <dbReference type="ARBA" id="ARBA00005215"/>
    </source>
</evidence>
<keyword evidence="7" id="KW-0479">Metal-binding</keyword>
<evidence type="ECO:0000256" key="10">
    <source>
        <dbReference type="ARBA" id="ARBA00023277"/>
    </source>
</evidence>
<comment type="catalytic activity">
    <reaction evidence="1">
        <text>beta-D-fructose 1,6-bisphosphate + H2O = beta-D-fructose 6-phosphate + phosphate</text>
        <dbReference type="Rhea" id="RHEA:11064"/>
        <dbReference type="ChEBI" id="CHEBI:15377"/>
        <dbReference type="ChEBI" id="CHEBI:32966"/>
        <dbReference type="ChEBI" id="CHEBI:43474"/>
        <dbReference type="ChEBI" id="CHEBI:57634"/>
        <dbReference type="EC" id="3.1.3.11"/>
    </reaction>
</comment>
<dbReference type="InterPro" id="IPR028343">
    <property type="entry name" value="FBPtase"/>
</dbReference>
<dbReference type="SUPFAM" id="SSF56655">
    <property type="entry name" value="Carbohydrate phosphatase"/>
    <property type="match status" value="1"/>
</dbReference>
<name>A0A0W8F7D8_9ZZZZ</name>
<dbReference type="CDD" id="cd00354">
    <property type="entry name" value="FBPase"/>
    <property type="match status" value="1"/>
</dbReference>
<proteinExistence type="inferred from homology"/>
<dbReference type="PRINTS" id="PR01958">
    <property type="entry name" value="S17BPHPHTASE"/>
</dbReference>
<dbReference type="InterPro" id="IPR044015">
    <property type="entry name" value="FBPase_C_dom"/>
</dbReference>
<dbReference type="GO" id="GO:0005986">
    <property type="term" value="P:sucrose biosynthetic process"/>
    <property type="evidence" value="ECO:0007669"/>
    <property type="project" value="TreeGrafter"/>
</dbReference>
<comment type="cofactor">
    <cofactor evidence="2">
        <name>Mg(2+)</name>
        <dbReference type="ChEBI" id="CHEBI:18420"/>
    </cofactor>
</comment>
<evidence type="ECO:0000256" key="5">
    <source>
        <dbReference type="ARBA" id="ARBA00013093"/>
    </source>
</evidence>
<keyword evidence="10" id="KW-0119">Carbohydrate metabolism</keyword>
<keyword evidence="6" id="KW-0963">Cytoplasm</keyword>
<gene>
    <name evidence="13" type="ORF">ASZ90_013529</name>
</gene>
<dbReference type="PROSITE" id="PS00124">
    <property type="entry name" value="FBPASE"/>
    <property type="match status" value="1"/>
</dbReference>
<protein>
    <recommendedName>
        <fullName evidence="5">fructose-bisphosphatase</fullName>
        <ecNumber evidence="5">3.1.3.11</ecNumber>
    </recommendedName>
</protein>
<dbReference type="InterPro" id="IPR033391">
    <property type="entry name" value="FBPase_N"/>
</dbReference>
<dbReference type="Pfam" id="PF18913">
    <property type="entry name" value="FBPase_C"/>
    <property type="match status" value="1"/>
</dbReference>
<keyword evidence="9" id="KW-0460">Magnesium</keyword>
<organism evidence="13">
    <name type="scientific">hydrocarbon metagenome</name>
    <dbReference type="NCBI Taxonomy" id="938273"/>
    <lineage>
        <taxon>unclassified sequences</taxon>
        <taxon>metagenomes</taxon>
        <taxon>ecological metagenomes</taxon>
    </lineage>
</organism>
<evidence type="ECO:0000256" key="2">
    <source>
        <dbReference type="ARBA" id="ARBA00001946"/>
    </source>
</evidence>
<comment type="caution">
    <text evidence="13">The sequence shown here is derived from an EMBL/GenBank/DDBJ whole genome shotgun (WGS) entry which is preliminary data.</text>
</comment>
<evidence type="ECO:0000259" key="12">
    <source>
        <dbReference type="Pfam" id="PF18913"/>
    </source>
</evidence>